<dbReference type="PANTHER" id="PTHR44942:SF4">
    <property type="entry name" value="METHYLTRANSFERASE TYPE 11 DOMAIN-CONTAINING PROTEIN"/>
    <property type="match status" value="1"/>
</dbReference>
<dbReference type="InterPro" id="IPR051052">
    <property type="entry name" value="Diverse_substrate_MTase"/>
</dbReference>
<feature type="domain" description="Methyltransferase type 11" evidence="4">
    <location>
        <begin position="77"/>
        <end position="167"/>
    </location>
</feature>
<dbReference type="Gene3D" id="3.40.50.150">
    <property type="entry name" value="Vaccinia Virus protein VP39"/>
    <property type="match status" value="1"/>
</dbReference>
<organism evidence="5 6">
    <name type="scientific">Lymnaea stagnalis</name>
    <name type="common">Great pond snail</name>
    <name type="synonym">Helix stagnalis</name>
    <dbReference type="NCBI Taxonomy" id="6523"/>
    <lineage>
        <taxon>Eukaryota</taxon>
        <taxon>Metazoa</taxon>
        <taxon>Spiralia</taxon>
        <taxon>Lophotrochozoa</taxon>
        <taxon>Mollusca</taxon>
        <taxon>Gastropoda</taxon>
        <taxon>Heterobranchia</taxon>
        <taxon>Euthyneura</taxon>
        <taxon>Panpulmonata</taxon>
        <taxon>Hygrophila</taxon>
        <taxon>Lymnaeoidea</taxon>
        <taxon>Lymnaeidae</taxon>
        <taxon>Lymnaea</taxon>
    </lineage>
</organism>
<reference evidence="5 6" key="1">
    <citation type="submission" date="2024-04" db="EMBL/GenBank/DDBJ databases">
        <authorList>
            <consortium name="Genoscope - CEA"/>
            <person name="William W."/>
        </authorList>
    </citation>
    <scope>NUCLEOTIDE SEQUENCE [LARGE SCALE GENOMIC DNA]</scope>
</reference>
<dbReference type="AlphaFoldDB" id="A0AAV2II93"/>
<dbReference type="EMBL" id="CAXITT010000858">
    <property type="protein sequence ID" value="CAL1546808.1"/>
    <property type="molecule type" value="Genomic_DNA"/>
</dbReference>
<evidence type="ECO:0000256" key="1">
    <source>
        <dbReference type="ARBA" id="ARBA00008361"/>
    </source>
</evidence>
<accession>A0AAV2II93</accession>
<keyword evidence="6" id="KW-1185">Reference proteome</keyword>
<dbReference type="GO" id="GO:0032259">
    <property type="term" value="P:methylation"/>
    <property type="evidence" value="ECO:0007669"/>
    <property type="project" value="UniProtKB-KW"/>
</dbReference>
<gene>
    <name evidence="5" type="ORF">GSLYS_00020185001</name>
</gene>
<dbReference type="InterPro" id="IPR029063">
    <property type="entry name" value="SAM-dependent_MTases_sf"/>
</dbReference>
<comment type="similarity">
    <text evidence="1">Belongs to the methyltransferase superfamily.</text>
</comment>
<keyword evidence="2" id="KW-0489">Methyltransferase</keyword>
<comment type="caution">
    <text evidence="5">The sequence shown here is derived from an EMBL/GenBank/DDBJ whole genome shotgun (WGS) entry which is preliminary data.</text>
</comment>
<evidence type="ECO:0000313" key="5">
    <source>
        <dbReference type="EMBL" id="CAL1546808.1"/>
    </source>
</evidence>
<dbReference type="GO" id="GO:0008757">
    <property type="term" value="F:S-adenosylmethionine-dependent methyltransferase activity"/>
    <property type="evidence" value="ECO:0007669"/>
    <property type="project" value="InterPro"/>
</dbReference>
<evidence type="ECO:0000313" key="6">
    <source>
        <dbReference type="Proteomes" id="UP001497497"/>
    </source>
</evidence>
<evidence type="ECO:0000256" key="3">
    <source>
        <dbReference type="ARBA" id="ARBA00022679"/>
    </source>
</evidence>
<evidence type="ECO:0000259" key="4">
    <source>
        <dbReference type="Pfam" id="PF08241"/>
    </source>
</evidence>
<proteinExistence type="inferred from homology"/>
<keyword evidence="3" id="KW-0808">Transferase</keyword>
<dbReference type="PANTHER" id="PTHR44942">
    <property type="entry name" value="METHYLTRANSF_11 DOMAIN-CONTAINING PROTEIN"/>
    <property type="match status" value="1"/>
</dbReference>
<sequence>MLHSISHKSVCAIFCARKHFTNRFQFFTMFQYCTTNLFTDKIQTQLYAKFRPSYTDDIFKRFIDFYQEEHCDFQLAVDVGCGSGQSTLPLAKHFKQVIGVDVSEQQLANAPRDVQNITFHISPAEELSFIRSSSVDLVTIAQALHWLDLKKFYAEVDRILKPGGSLIAYGYGICSLKPEEAEHIFSHIYHEVLPSFWAEGRKMVEEKYASIDLPYPGWIRDDSLNIVKKCSVSDFIGYMGSWSAINNYNKTNSGDILDQVQHKLNSCCAMTNSDTPITVTWPVFMLMGHKPRP</sequence>
<dbReference type="InterPro" id="IPR013216">
    <property type="entry name" value="Methyltransf_11"/>
</dbReference>
<dbReference type="Pfam" id="PF08241">
    <property type="entry name" value="Methyltransf_11"/>
    <property type="match status" value="1"/>
</dbReference>
<dbReference type="SUPFAM" id="SSF53335">
    <property type="entry name" value="S-adenosyl-L-methionine-dependent methyltransferases"/>
    <property type="match status" value="1"/>
</dbReference>
<dbReference type="Proteomes" id="UP001497497">
    <property type="component" value="Unassembled WGS sequence"/>
</dbReference>
<evidence type="ECO:0000256" key="2">
    <source>
        <dbReference type="ARBA" id="ARBA00022603"/>
    </source>
</evidence>
<protein>
    <recommendedName>
        <fullName evidence="4">Methyltransferase type 11 domain-containing protein</fullName>
    </recommendedName>
</protein>
<dbReference type="CDD" id="cd02440">
    <property type="entry name" value="AdoMet_MTases"/>
    <property type="match status" value="1"/>
</dbReference>
<name>A0AAV2II93_LYMST</name>